<evidence type="ECO:0000313" key="6">
    <source>
        <dbReference type="EMBL" id="CAB1441280.1"/>
    </source>
</evidence>
<dbReference type="PANTHER" id="PTHR36689">
    <property type="entry name" value="COLORECTAL CANCER-ASSOCIATED PROTEIN 2"/>
    <property type="match status" value="1"/>
</dbReference>
<feature type="region of interest" description="Disordered" evidence="4">
    <location>
        <begin position="181"/>
        <end position="214"/>
    </location>
</feature>
<reference evidence="6" key="1">
    <citation type="submission" date="2020-03" db="EMBL/GenBank/DDBJ databases">
        <authorList>
            <person name="Weist P."/>
        </authorList>
    </citation>
    <scope>NUCLEOTIDE SEQUENCE</scope>
</reference>
<dbReference type="InterPro" id="IPR043265">
    <property type="entry name" value="OCAT2"/>
</dbReference>
<dbReference type="PANTHER" id="PTHR36689:SF1">
    <property type="entry name" value="POU CLASS 2 HOMEOBOX ASSOCIATING FACTOR 3"/>
    <property type="match status" value="1"/>
</dbReference>
<feature type="domain" description="OCA" evidence="5">
    <location>
        <begin position="7"/>
        <end position="29"/>
    </location>
</feature>
<dbReference type="GO" id="GO:0070974">
    <property type="term" value="F:POU domain binding"/>
    <property type="evidence" value="ECO:0007669"/>
    <property type="project" value="InterPro"/>
</dbReference>
<gene>
    <name evidence="6" type="ORF">PLEPLA_LOCUS29060</name>
</gene>
<evidence type="ECO:0000259" key="5">
    <source>
        <dbReference type="PROSITE" id="PS52003"/>
    </source>
</evidence>
<dbReference type="InterPro" id="IPR047571">
    <property type="entry name" value="OCA"/>
</dbReference>
<protein>
    <recommendedName>
        <fullName evidence="5">OCA domain-containing protein</fullName>
    </recommendedName>
</protein>
<feature type="compositionally biased region" description="Low complexity" evidence="4">
    <location>
        <begin position="203"/>
        <end position="214"/>
    </location>
</feature>
<dbReference type="Proteomes" id="UP001153269">
    <property type="component" value="Unassembled WGS sequence"/>
</dbReference>
<evidence type="ECO:0000256" key="3">
    <source>
        <dbReference type="ARBA" id="ARBA00023163"/>
    </source>
</evidence>
<dbReference type="PROSITE" id="PS52003">
    <property type="entry name" value="OCA"/>
    <property type="match status" value="1"/>
</dbReference>
<keyword evidence="1" id="KW-0805">Transcription regulation</keyword>
<keyword evidence="7" id="KW-1185">Reference proteome</keyword>
<keyword evidence="3" id="KW-0804">Transcription</keyword>
<organism evidence="6 7">
    <name type="scientific">Pleuronectes platessa</name>
    <name type="common">European plaice</name>
    <dbReference type="NCBI Taxonomy" id="8262"/>
    <lineage>
        <taxon>Eukaryota</taxon>
        <taxon>Metazoa</taxon>
        <taxon>Chordata</taxon>
        <taxon>Craniata</taxon>
        <taxon>Vertebrata</taxon>
        <taxon>Euteleostomi</taxon>
        <taxon>Actinopterygii</taxon>
        <taxon>Neopterygii</taxon>
        <taxon>Teleostei</taxon>
        <taxon>Neoteleostei</taxon>
        <taxon>Acanthomorphata</taxon>
        <taxon>Carangaria</taxon>
        <taxon>Pleuronectiformes</taxon>
        <taxon>Pleuronectoidei</taxon>
        <taxon>Pleuronectidae</taxon>
        <taxon>Pleuronectes</taxon>
    </lineage>
</organism>
<dbReference type="AlphaFoldDB" id="A0A9N7YXG8"/>
<name>A0A9N7YXG8_PLEPL</name>
<evidence type="ECO:0000256" key="1">
    <source>
        <dbReference type="ARBA" id="ARBA00023015"/>
    </source>
</evidence>
<dbReference type="EMBL" id="CADEAL010002602">
    <property type="protein sequence ID" value="CAB1441280.1"/>
    <property type="molecule type" value="Genomic_DNA"/>
</dbReference>
<dbReference type="GO" id="GO:0003677">
    <property type="term" value="F:DNA binding"/>
    <property type="evidence" value="ECO:0007669"/>
    <property type="project" value="InterPro"/>
</dbReference>
<feature type="compositionally biased region" description="Basic and acidic residues" evidence="4">
    <location>
        <begin position="190"/>
        <end position="202"/>
    </location>
</feature>
<comment type="caution">
    <text evidence="6">The sequence shown here is derived from an EMBL/GenBank/DDBJ whole genome shotgun (WGS) entry which is preliminary data.</text>
</comment>
<proteinExistence type="predicted"/>
<sequence length="297" mass="32874">MLCVYQPRVYQGVRVKTTVKELLQRHRAREANSKKPRPIGPISQGCLDLQDLCATTFANVNPSARYVDPPPSIPPAEPSSCGARALQLRNAQFQVPDSSCSLQSIQGDAFNQIQKQVGDMAYPSTCYSDSSSSSIMHNNSSYSNCNNIGGGGGYNSCLPPSHSLSLQWHYGLTPEADYYGHGMAPGSPPESRKLCSPVDHDSYSPQDSFSSSSSSSCYDSPTRMESNHHGFSSEHYPHCNLQDCYCLPHCWPGQQESFSAPDYTPYYNPTDYPYACTVEENYLLRDLQIPEMCYNVL</sequence>
<evidence type="ECO:0000256" key="2">
    <source>
        <dbReference type="ARBA" id="ARBA00023159"/>
    </source>
</evidence>
<evidence type="ECO:0000256" key="4">
    <source>
        <dbReference type="SAM" id="MobiDB-lite"/>
    </source>
</evidence>
<evidence type="ECO:0000313" key="7">
    <source>
        <dbReference type="Proteomes" id="UP001153269"/>
    </source>
</evidence>
<keyword evidence="2" id="KW-0010">Activator</keyword>
<accession>A0A9N7YXG8</accession>